<proteinExistence type="predicted"/>
<protein>
    <recommendedName>
        <fullName evidence="3">DUF2946 domain-containing protein</fullName>
    </recommendedName>
</protein>
<dbReference type="STRING" id="1873176.BFN67_09170"/>
<organism evidence="1 2">
    <name type="scientific">Manganibacter manganicus</name>
    <dbReference type="NCBI Taxonomy" id="1873176"/>
    <lineage>
        <taxon>Bacteria</taxon>
        <taxon>Pseudomonadati</taxon>
        <taxon>Pseudomonadota</taxon>
        <taxon>Alphaproteobacteria</taxon>
        <taxon>Hyphomicrobiales</taxon>
        <taxon>Phyllobacteriaceae</taxon>
        <taxon>Manganibacter</taxon>
    </lineage>
</organism>
<evidence type="ECO:0000313" key="2">
    <source>
        <dbReference type="Proteomes" id="UP000191905"/>
    </source>
</evidence>
<dbReference type="Proteomes" id="UP000191905">
    <property type="component" value="Unassembled WGS sequence"/>
</dbReference>
<name>A0A1V8RJR6_9HYPH</name>
<sequence>MIGMSANLQSSAKWTRLRLASVLLGLALPLALAVAITAFFFHASDQAVGIQGGGPSEIQAIADDDRTHCIESHKVSDSSCIVGLGCVACTVLPQDAAVVAIQASTAVRPFSPSVQAQMRIYPVHQPPEFVST</sequence>
<dbReference type="EMBL" id="MDET01000059">
    <property type="protein sequence ID" value="OQM73447.1"/>
    <property type="molecule type" value="Genomic_DNA"/>
</dbReference>
<keyword evidence="2" id="KW-1185">Reference proteome</keyword>
<dbReference type="AlphaFoldDB" id="A0A1V8RJR6"/>
<accession>A0A1V8RJR6</accession>
<evidence type="ECO:0000313" key="1">
    <source>
        <dbReference type="EMBL" id="OQM73447.1"/>
    </source>
</evidence>
<gene>
    <name evidence="1" type="ORF">BFN67_09170</name>
</gene>
<reference evidence="1 2" key="1">
    <citation type="journal article" date="2016" name="Int. J. Syst. Evol. Microbiol.">
        <title>Pseudaminobacter manganicus sp. nov., isolated from sludge of a manganese mine.</title>
        <authorList>
            <person name="Li J."/>
            <person name="Huang J."/>
            <person name="Liao S."/>
            <person name="Wang G."/>
        </authorList>
    </citation>
    <scope>NUCLEOTIDE SEQUENCE [LARGE SCALE GENOMIC DNA]</scope>
    <source>
        <strain evidence="1 2">JH-7</strain>
    </source>
</reference>
<dbReference type="RefSeq" id="WP_080921762.1">
    <property type="nucleotide sequence ID" value="NZ_MDET01000059.1"/>
</dbReference>
<comment type="caution">
    <text evidence="1">The sequence shown here is derived from an EMBL/GenBank/DDBJ whole genome shotgun (WGS) entry which is preliminary data.</text>
</comment>
<evidence type="ECO:0008006" key="3">
    <source>
        <dbReference type="Google" id="ProtNLM"/>
    </source>
</evidence>